<keyword evidence="4 7" id="KW-0808">Transferase</keyword>
<feature type="domain" description="Glycosyl transferase family 1" evidence="5">
    <location>
        <begin position="226"/>
        <end position="369"/>
    </location>
</feature>
<dbReference type="SUPFAM" id="SSF53756">
    <property type="entry name" value="UDP-Glycosyltransferase/glycogen phosphorylase"/>
    <property type="match status" value="1"/>
</dbReference>
<protein>
    <recommendedName>
        <fullName evidence="2">starch synthase</fullName>
        <ecNumber evidence="2">2.4.1.21</ecNumber>
    </recommendedName>
</protein>
<comment type="catalytic activity">
    <reaction evidence="1">
        <text>[(1-&gt;4)-alpha-D-glucosyl](n) + ADP-alpha-D-glucose = [(1-&gt;4)-alpha-D-glucosyl](n+1) + ADP + H(+)</text>
        <dbReference type="Rhea" id="RHEA:18189"/>
        <dbReference type="Rhea" id="RHEA-COMP:9584"/>
        <dbReference type="Rhea" id="RHEA-COMP:9587"/>
        <dbReference type="ChEBI" id="CHEBI:15378"/>
        <dbReference type="ChEBI" id="CHEBI:15444"/>
        <dbReference type="ChEBI" id="CHEBI:57498"/>
        <dbReference type="ChEBI" id="CHEBI:456216"/>
        <dbReference type="EC" id="2.4.1.21"/>
    </reaction>
</comment>
<dbReference type="InterPro" id="IPR001296">
    <property type="entry name" value="Glyco_trans_1"/>
</dbReference>
<organism evidence="7 8">
    <name type="scientific">Maribacter orientalis</name>
    <dbReference type="NCBI Taxonomy" id="228957"/>
    <lineage>
        <taxon>Bacteria</taxon>
        <taxon>Pseudomonadati</taxon>
        <taxon>Bacteroidota</taxon>
        <taxon>Flavobacteriia</taxon>
        <taxon>Flavobacteriales</taxon>
        <taxon>Flavobacteriaceae</taxon>
        <taxon>Maribacter</taxon>
    </lineage>
</organism>
<evidence type="ECO:0000313" key="8">
    <source>
        <dbReference type="Proteomes" id="UP000198990"/>
    </source>
</evidence>
<accession>A0A1H7FCF0</accession>
<feature type="domain" description="Starch synthase catalytic" evidence="6">
    <location>
        <begin position="2"/>
        <end position="195"/>
    </location>
</feature>
<dbReference type="InterPro" id="IPR050194">
    <property type="entry name" value="Glycosyltransferase_grp1"/>
</dbReference>
<sequence length="401" mass="45050">MKILMLGWEYPPHISGGLATACQGLVESLLKKGHEVLFLLPKAVEEMQSERFRLISASNVELPKKKDSITYPLLRKLIPNVDPTQIHNLSGDKYNFSGAYGPNLIEEVYWLAVVISKLAKELEFDIIHAHDWLTFPAGIIAKEISRKPLVVHVHATAFDRSAKINHEIYEIERQGMLVADKVMAVSNLTKKIIIDKYHIDAKKVITTYNGVKQKDTSQNLDTSRFKEKIVTFLGRITYQKGPEYFIEAAEKVLKKDKNVRFVMAGNGDLMTEMIKIVAAKRLSSHFHFTGFLKGREVDRMLAMTDVFVMPSISEPFGIAPLEAIQANIPVIISRQSGVAEVLPHAFIVDYWDTNSLSEAIYGLLNHKSFAKMVKGLNRVALQNLTWGHAAETVSSTYQSVA</sequence>
<dbReference type="STRING" id="228957.SAMN04488008_101108"/>
<evidence type="ECO:0000259" key="5">
    <source>
        <dbReference type="Pfam" id="PF00534"/>
    </source>
</evidence>
<name>A0A1H7FCF0_9FLAO</name>
<dbReference type="CDD" id="cd03801">
    <property type="entry name" value="GT4_PimA-like"/>
    <property type="match status" value="1"/>
</dbReference>
<dbReference type="PANTHER" id="PTHR45947:SF3">
    <property type="entry name" value="SULFOQUINOVOSYL TRANSFERASE SQD2"/>
    <property type="match status" value="1"/>
</dbReference>
<evidence type="ECO:0000313" key="7">
    <source>
        <dbReference type="EMBL" id="SEK23414.1"/>
    </source>
</evidence>
<dbReference type="OrthoDB" id="7560678at2"/>
<dbReference type="PROSITE" id="PS51257">
    <property type="entry name" value="PROKAR_LIPOPROTEIN"/>
    <property type="match status" value="1"/>
</dbReference>
<dbReference type="InterPro" id="IPR013534">
    <property type="entry name" value="Starch_synth_cat_dom"/>
</dbReference>
<keyword evidence="3" id="KW-0328">Glycosyltransferase</keyword>
<evidence type="ECO:0000256" key="2">
    <source>
        <dbReference type="ARBA" id="ARBA00012588"/>
    </source>
</evidence>
<evidence type="ECO:0000256" key="3">
    <source>
        <dbReference type="ARBA" id="ARBA00022676"/>
    </source>
</evidence>
<reference evidence="8" key="1">
    <citation type="submission" date="2016-10" db="EMBL/GenBank/DDBJ databases">
        <authorList>
            <person name="Varghese N."/>
            <person name="Submissions S."/>
        </authorList>
    </citation>
    <scope>NUCLEOTIDE SEQUENCE [LARGE SCALE GENOMIC DNA]</scope>
    <source>
        <strain evidence="8">DSM 16471</strain>
    </source>
</reference>
<dbReference type="EMBL" id="FNZN01000001">
    <property type="protein sequence ID" value="SEK23414.1"/>
    <property type="molecule type" value="Genomic_DNA"/>
</dbReference>
<evidence type="ECO:0000256" key="1">
    <source>
        <dbReference type="ARBA" id="ARBA00001478"/>
    </source>
</evidence>
<evidence type="ECO:0000259" key="6">
    <source>
        <dbReference type="Pfam" id="PF08323"/>
    </source>
</evidence>
<proteinExistence type="predicted"/>
<dbReference type="Gene3D" id="3.40.50.2000">
    <property type="entry name" value="Glycogen Phosphorylase B"/>
    <property type="match status" value="2"/>
</dbReference>
<keyword evidence="8" id="KW-1185">Reference proteome</keyword>
<evidence type="ECO:0000256" key="4">
    <source>
        <dbReference type="ARBA" id="ARBA00022679"/>
    </source>
</evidence>
<dbReference type="EC" id="2.4.1.21" evidence="2"/>
<dbReference type="Pfam" id="PF00534">
    <property type="entry name" value="Glycos_transf_1"/>
    <property type="match status" value="1"/>
</dbReference>
<dbReference type="Proteomes" id="UP000198990">
    <property type="component" value="Unassembled WGS sequence"/>
</dbReference>
<dbReference type="PANTHER" id="PTHR45947">
    <property type="entry name" value="SULFOQUINOVOSYL TRANSFERASE SQD2"/>
    <property type="match status" value="1"/>
</dbReference>
<dbReference type="AlphaFoldDB" id="A0A1H7FCF0"/>
<dbReference type="Pfam" id="PF08323">
    <property type="entry name" value="Glyco_transf_5"/>
    <property type="match status" value="1"/>
</dbReference>
<gene>
    <name evidence="7" type="ORF">SAMN04488008_101108</name>
</gene>
<dbReference type="GO" id="GO:0009011">
    <property type="term" value="F:alpha-1,4-glucan glucosyltransferase (ADP-glucose donor) activity"/>
    <property type="evidence" value="ECO:0007669"/>
    <property type="project" value="UniProtKB-EC"/>
</dbReference>